<dbReference type="PANTHER" id="PTHR36836:SF1">
    <property type="entry name" value="COLANIC ACID BIOSYNTHESIS PROTEIN WCAK"/>
    <property type="match status" value="1"/>
</dbReference>
<dbReference type="GO" id="GO:0016740">
    <property type="term" value="F:transferase activity"/>
    <property type="evidence" value="ECO:0007669"/>
    <property type="project" value="UniProtKB-KW"/>
</dbReference>
<dbReference type="EMBL" id="JAIOUQ010000003">
    <property type="protein sequence ID" value="MBZ2164881.1"/>
    <property type="molecule type" value="Genomic_DNA"/>
</dbReference>
<comment type="caution">
    <text evidence="2">The sequence shown here is derived from an EMBL/GenBank/DDBJ whole genome shotgun (WGS) entry which is preliminary data.</text>
</comment>
<feature type="domain" description="Polysaccharide pyruvyl transferase" evidence="1">
    <location>
        <begin position="63"/>
        <end position="369"/>
    </location>
</feature>
<dbReference type="Pfam" id="PF04230">
    <property type="entry name" value="PS_pyruv_trans"/>
    <property type="match status" value="1"/>
</dbReference>
<dbReference type="PANTHER" id="PTHR36836">
    <property type="entry name" value="COLANIC ACID BIOSYNTHESIS PROTEIN WCAK"/>
    <property type="match status" value="1"/>
</dbReference>
<evidence type="ECO:0000313" key="3">
    <source>
        <dbReference type="Proteomes" id="UP000825933"/>
    </source>
</evidence>
<dbReference type="Proteomes" id="UP000825933">
    <property type="component" value="Unassembled WGS sequence"/>
</dbReference>
<dbReference type="InterPro" id="IPR007345">
    <property type="entry name" value="Polysacch_pyruvyl_Trfase"/>
</dbReference>
<proteinExistence type="predicted"/>
<accession>A0A8T5UZ76</accession>
<dbReference type="AlphaFoldDB" id="A0A8T5UZ76"/>
<keyword evidence="3" id="KW-1185">Reference proteome</keyword>
<keyword evidence="2" id="KW-0808">Transferase</keyword>
<protein>
    <submittedName>
        <fullName evidence="2">Polysaccharide pyruvyl transferase family protein</fullName>
    </submittedName>
</protein>
<reference evidence="3" key="1">
    <citation type="journal article" date="2022" name="Microbiol. Resour. Announc.">
        <title>Draft Genome Sequence of a Methanogenic Archaeon from West Spitsbergen Permafrost.</title>
        <authorList>
            <person name="Trubitsyn V."/>
            <person name="Rivkina E."/>
            <person name="Shcherbakova V."/>
        </authorList>
    </citation>
    <scope>NUCLEOTIDE SEQUENCE [LARGE SCALE GENOMIC DNA]</scope>
    <source>
        <strain evidence="3">VT</strain>
    </source>
</reference>
<evidence type="ECO:0000313" key="2">
    <source>
        <dbReference type="EMBL" id="MBZ2164881.1"/>
    </source>
</evidence>
<evidence type="ECO:0000259" key="1">
    <source>
        <dbReference type="Pfam" id="PF04230"/>
    </source>
</evidence>
<organism evidence="2 3">
    <name type="scientific">Methanobacterium spitsbergense</name>
    <dbReference type="NCBI Taxonomy" id="2874285"/>
    <lineage>
        <taxon>Archaea</taxon>
        <taxon>Methanobacteriati</taxon>
        <taxon>Methanobacteriota</taxon>
        <taxon>Methanomada group</taxon>
        <taxon>Methanobacteria</taxon>
        <taxon>Methanobacteriales</taxon>
        <taxon>Methanobacteriaceae</taxon>
        <taxon>Methanobacterium</taxon>
    </lineage>
</organism>
<sequence>MEITPKKKGIENNGVDSKLKFKINTKGENPDKIIRKVMLMGYNGANNTGSETRLISIIEDVRKVLGPDVQITIPTLNEENLRRYIKEDSNLNIAPIPSIFFFAIRTLVKEQDLVLLVEGSCYMDTWTSALLWAFLWTTKCANSFNIPCIAYAVDAGDLSVFNKFLVKREAIKTDLIITRTSYAADKLLKMGVTAPIKHTADSAFTFQTEPEDYNTIKKNWNIETSSETTDDIVGIAVIDFNLWPVVIRPWGRKENLYKWPYYFSRSPKRILASKDLAYKWAAEADRIIETHRKNIAFICMEELDEPLAKNIVNNMRHPKNARIFSSSEFNASQMTEILRNVDFLVTSRYHAAVLSLEARIPQIAVGHDPRLKGLYKDLELDEDYLIDYISERNSINIWNHLSNSIDELIKNPRKNYDKINKGFVEHLAKSKKNRVILKEFLEKKGWDVES</sequence>
<gene>
    <name evidence="2" type="ORF">K8N75_02295</name>
</gene>
<name>A0A8T5UZ76_9EURY</name>